<proteinExistence type="inferred from homology"/>
<comment type="subcellular location">
    <subcellularLocation>
        <location evidence="1">Lipid droplet</location>
    </subcellularLocation>
</comment>
<dbReference type="InterPro" id="IPR019363">
    <property type="entry name" value="LDAH"/>
</dbReference>
<dbReference type="InterPro" id="IPR029058">
    <property type="entry name" value="AB_hydrolase_fold"/>
</dbReference>
<evidence type="ECO:0000256" key="4">
    <source>
        <dbReference type="ARBA" id="ARBA00022801"/>
    </source>
</evidence>
<gene>
    <name evidence="6" type="ORF">B0T21DRAFT_412001</name>
</gene>
<dbReference type="GO" id="GO:0016298">
    <property type="term" value="F:lipase activity"/>
    <property type="evidence" value="ECO:0007669"/>
    <property type="project" value="InterPro"/>
</dbReference>
<keyword evidence="4" id="KW-0378">Hydrolase</keyword>
<keyword evidence="7" id="KW-1185">Reference proteome</keyword>
<comment type="similarity">
    <text evidence="2">Belongs to the AB hydrolase superfamily. LDAH family.</text>
</comment>
<keyword evidence="3" id="KW-0551">Lipid droplet</keyword>
<feature type="transmembrane region" description="Helical" evidence="5">
    <location>
        <begin position="30"/>
        <end position="48"/>
    </location>
</feature>
<dbReference type="Gene3D" id="3.40.50.1820">
    <property type="entry name" value="alpha/beta hydrolase"/>
    <property type="match status" value="1"/>
</dbReference>
<dbReference type="Pfam" id="PF10230">
    <property type="entry name" value="LIDHydrolase"/>
    <property type="match status" value="1"/>
</dbReference>
<organism evidence="6 7">
    <name type="scientific">Apiosordaria backusii</name>
    <dbReference type="NCBI Taxonomy" id="314023"/>
    <lineage>
        <taxon>Eukaryota</taxon>
        <taxon>Fungi</taxon>
        <taxon>Dikarya</taxon>
        <taxon>Ascomycota</taxon>
        <taxon>Pezizomycotina</taxon>
        <taxon>Sordariomycetes</taxon>
        <taxon>Sordariomycetidae</taxon>
        <taxon>Sordariales</taxon>
        <taxon>Lasiosphaeriaceae</taxon>
        <taxon>Apiosordaria</taxon>
    </lineage>
</organism>
<dbReference type="EMBL" id="JAUKTV010000007">
    <property type="protein sequence ID" value="KAK0735369.1"/>
    <property type="molecule type" value="Genomic_DNA"/>
</dbReference>
<dbReference type="GO" id="GO:0019915">
    <property type="term" value="P:lipid storage"/>
    <property type="evidence" value="ECO:0007669"/>
    <property type="project" value="InterPro"/>
</dbReference>
<protein>
    <submittedName>
        <fullName evidence="6">Uncharacterized protein</fullName>
    </submittedName>
</protein>
<keyword evidence="5" id="KW-0812">Transmembrane</keyword>
<dbReference type="GO" id="GO:0005811">
    <property type="term" value="C:lipid droplet"/>
    <property type="evidence" value="ECO:0007669"/>
    <property type="project" value="UniProtKB-SubCell"/>
</dbReference>
<evidence type="ECO:0000256" key="1">
    <source>
        <dbReference type="ARBA" id="ARBA00004502"/>
    </source>
</evidence>
<dbReference type="PANTHER" id="PTHR13390:SF0">
    <property type="entry name" value="LIPID DROPLET-ASSOCIATED HYDROLASE"/>
    <property type="match status" value="1"/>
</dbReference>
<evidence type="ECO:0000313" key="7">
    <source>
        <dbReference type="Proteomes" id="UP001172159"/>
    </source>
</evidence>
<sequence>MSLTTMIKEDAIPFLEYPSPNRNDKTRKQCLIFFITGNPGLAAYYIPFLTTLRQLLNERESNPSSNQAHHIYSRNLLGFSDHDHTPTFGTTYTTPSGETLTTHPFTLEDQIQSITSTLLTLNTPTSFSSIILVGHSVGAYIATEIFHRFHLSLSPSLLLTSAILLFPTLTNIADSPSGQKLNLIRTTPFLNTYTHHLAKSIVSLLPTFVLRSVLTNIMRFPPHALNATLEFLQSKDGIWQAIHMGKDEMATITEEKWSEELWQLQHDSQGQGGEKFYFYFAKKDHWVADEVRDAFIEKRQGDKRGRTKVTICEENIPHAFCLRHSETVAEKVRVWIEEITG</sequence>
<dbReference type="AlphaFoldDB" id="A0AA40BJH4"/>
<name>A0AA40BJH4_9PEZI</name>
<dbReference type="PANTHER" id="PTHR13390">
    <property type="entry name" value="LIPASE"/>
    <property type="match status" value="1"/>
</dbReference>
<keyword evidence="5" id="KW-1133">Transmembrane helix</keyword>
<evidence type="ECO:0000256" key="2">
    <source>
        <dbReference type="ARBA" id="ARBA00008300"/>
    </source>
</evidence>
<accession>A0AA40BJH4</accession>
<evidence type="ECO:0000256" key="5">
    <source>
        <dbReference type="SAM" id="Phobius"/>
    </source>
</evidence>
<comment type="caution">
    <text evidence="6">The sequence shown here is derived from an EMBL/GenBank/DDBJ whole genome shotgun (WGS) entry which is preliminary data.</text>
</comment>
<evidence type="ECO:0000256" key="3">
    <source>
        <dbReference type="ARBA" id="ARBA00022677"/>
    </source>
</evidence>
<dbReference type="SUPFAM" id="SSF53474">
    <property type="entry name" value="alpha/beta-Hydrolases"/>
    <property type="match status" value="1"/>
</dbReference>
<reference evidence="6" key="1">
    <citation type="submission" date="2023-06" db="EMBL/GenBank/DDBJ databases">
        <title>Genome-scale phylogeny and comparative genomics of the fungal order Sordariales.</title>
        <authorList>
            <consortium name="Lawrence Berkeley National Laboratory"/>
            <person name="Hensen N."/>
            <person name="Bonometti L."/>
            <person name="Westerberg I."/>
            <person name="Brannstrom I.O."/>
            <person name="Guillou S."/>
            <person name="Cros-Aarteil S."/>
            <person name="Calhoun S."/>
            <person name="Haridas S."/>
            <person name="Kuo A."/>
            <person name="Mondo S."/>
            <person name="Pangilinan J."/>
            <person name="Riley R."/>
            <person name="Labutti K."/>
            <person name="Andreopoulos B."/>
            <person name="Lipzen A."/>
            <person name="Chen C."/>
            <person name="Yanf M."/>
            <person name="Daum C."/>
            <person name="Ng V."/>
            <person name="Clum A."/>
            <person name="Steindorff A."/>
            <person name="Ohm R."/>
            <person name="Martin F."/>
            <person name="Silar P."/>
            <person name="Natvig D."/>
            <person name="Lalanne C."/>
            <person name="Gautier V."/>
            <person name="Ament-Velasquez S.L."/>
            <person name="Kruys A."/>
            <person name="Hutchinson M.I."/>
            <person name="Powell A.J."/>
            <person name="Barry K."/>
            <person name="Miller A.N."/>
            <person name="Grigoriev I.V."/>
            <person name="Debuchy R."/>
            <person name="Gladieux P."/>
            <person name="Thoren M.H."/>
            <person name="Johannesson H."/>
        </authorList>
    </citation>
    <scope>NUCLEOTIDE SEQUENCE</scope>
    <source>
        <strain evidence="6">CBS 540.89</strain>
    </source>
</reference>
<evidence type="ECO:0000313" key="6">
    <source>
        <dbReference type="EMBL" id="KAK0735369.1"/>
    </source>
</evidence>
<keyword evidence="5" id="KW-0472">Membrane</keyword>
<dbReference type="Proteomes" id="UP001172159">
    <property type="component" value="Unassembled WGS sequence"/>
</dbReference>